<evidence type="ECO:0000256" key="6">
    <source>
        <dbReference type="ARBA" id="ARBA00023288"/>
    </source>
</evidence>
<sequence>MPVSAEVMEENLRQTIREEMQRSLEEVLDKRRQELQLQLEQMRALVQAEARAAAEAQVEEQVKKTLEAEKAAYMENMTGAIAKERMKTEDEKLMVQLYAHQLEEKERELKKRDVLYKEHVAKLESKCTEFYKVTAESFQKGKEDTEKRFTRFNVRPVCGDLQSQILKCYKENTGKTLSCSGIASAYMQCVTQAKKDKMVTGG</sequence>
<keyword evidence="10" id="KW-1185">Reference proteome</keyword>
<feature type="coiled-coil region" evidence="8">
    <location>
        <begin position="17"/>
        <end position="76"/>
    </location>
</feature>
<dbReference type="InterPro" id="IPR007964">
    <property type="entry name" value="MIC19/MIC25"/>
</dbReference>
<dbReference type="GeneTree" id="ENSGT00390000000903"/>
<dbReference type="GO" id="GO:0007007">
    <property type="term" value="P:inner mitochondrial membrane organization"/>
    <property type="evidence" value="ECO:0007669"/>
    <property type="project" value="TreeGrafter"/>
</dbReference>
<reference evidence="9 10" key="1">
    <citation type="journal article" date="2014" name="Nat. Genet.">
        <title>Whole-genome sequence of a flatfish provides insights into ZW sex chromosome evolution and adaptation to a benthic lifestyle.</title>
        <authorList>
            <person name="Chen S."/>
            <person name="Zhang G."/>
            <person name="Shao C."/>
            <person name="Huang Q."/>
            <person name="Liu G."/>
            <person name="Zhang P."/>
            <person name="Song W."/>
            <person name="An N."/>
            <person name="Chalopin D."/>
            <person name="Volff J.N."/>
            <person name="Hong Y."/>
            <person name="Li Q."/>
            <person name="Sha Z."/>
            <person name="Zhou H."/>
            <person name="Xie M."/>
            <person name="Yu Q."/>
            <person name="Liu Y."/>
            <person name="Xiang H."/>
            <person name="Wang N."/>
            <person name="Wu K."/>
            <person name="Yang C."/>
            <person name="Zhou Q."/>
            <person name="Liao X."/>
            <person name="Yang L."/>
            <person name="Hu Q."/>
            <person name="Zhang J."/>
            <person name="Meng L."/>
            <person name="Jin L."/>
            <person name="Tian Y."/>
            <person name="Lian J."/>
            <person name="Yang J."/>
            <person name="Miao G."/>
            <person name="Liu S."/>
            <person name="Liang Z."/>
            <person name="Yan F."/>
            <person name="Li Y."/>
            <person name="Sun B."/>
            <person name="Zhang H."/>
            <person name="Zhang J."/>
            <person name="Zhu Y."/>
            <person name="Du M."/>
            <person name="Zhao Y."/>
            <person name="Schartl M."/>
            <person name="Tang Q."/>
            <person name="Wang J."/>
        </authorList>
    </citation>
    <scope>NUCLEOTIDE SEQUENCE</scope>
</reference>
<reference evidence="9" key="3">
    <citation type="submission" date="2025-09" db="UniProtKB">
        <authorList>
            <consortium name="Ensembl"/>
        </authorList>
    </citation>
    <scope>IDENTIFICATION</scope>
</reference>
<protein>
    <recommendedName>
        <fullName evidence="11">Coiled-coil-helix-coiled-coil-helix domain containing 3b</fullName>
    </recommendedName>
</protein>
<dbReference type="Ensembl" id="ENSCSET00000024232.1">
    <property type="protein sequence ID" value="ENSCSEP00000023912.1"/>
    <property type="gene ID" value="ENSCSEG00000015245.1"/>
</dbReference>
<keyword evidence="2" id="KW-0999">Mitochondrion inner membrane</keyword>
<keyword evidence="4" id="KW-0472">Membrane</keyword>
<dbReference type="PROSITE" id="PS51808">
    <property type="entry name" value="CHCH"/>
    <property type="match status" value="1"/>
</dbReference>
<evidence type="ECO:0000256" key="2">
    <source>
        <dbReference type="ARBA" id="ARBA00022792"/>
    </source>
</evidence>
<evidence type="ECO:0000313" key="9">
    <source>
        <dbReference type="Ensembl" id="ENSCSEP00000023912.1"/>
    </source>
</evidence>
<evidence type="ECO:0000256" key="3">
    <source>
        <dbReference type="ARBA" id="ARBA00023128"/>
    </source>
</evidence>
<keyword evidence="3" id="KW-0496">Mitochondrion</keyword>
<evidence type="ECO:0000256" key="5">
    <source>
        <dbReference type="ARBA" id="ARBA00023157"/>
    </source>
</evidence>
<accession>A0A3P8WBS6</accession>
<dbReference type="PANTHER" id="PTHR21588">
    <property type="entry name" value="COILED-COIL-HELIX-COILED-COIL-HELIX DOMAIN CONTAINING 6"/>
    <property type="match status" value="1"/>
</dbReference>
<keyword evidence="5" id="KW-1015">Disulfide bond</keyword>
<evidence type="ECO:0008006" key="11">
    <source>
        <dbReference type="Google" id="ProtNLM"/>
    </source>
</evidence>
<comment type="subcellular location">
    <subcellularLocation>
        <location evidence="7">Mitochondrion inner membrane</location>
        <topology evidence="7">Lipid-anchor</topology>
    </subcellularLocation>
</comment>
<organism evidence="9 10">
    <name type="scientific">Cynoglossus semilaevis</name>
    <name type="common">Tongue sole</name>
    <dbReference type="NCBI Taxonomy" id="244447"/>
    <lineage>
        <taxon>Eukaryota</taxon>
        <taxon>Metazoa</taxon>
        <taxon>Chordata</taxon>
        <taxon>Craniata</taxon>
        <taxon>Vertebrata</taxon>
        <taxon>Euteleostomi</taxon>
        <taxon>Actinopterygii</taxon>
        <taxon>Neopterygii</taxon>
        <taxon>Teleostei</taxon>
        <taxon>Neoteleostei</taxon>
        <taxon>Acanthomorphata</taxon>
        <taxon>Carangaria</taxon>
        <taxon>Pleuronectiformes</taxon>
        <taxon>Pleuronectoidei</taxon>
        <taxon>Cynoglossidae</taxon>
        <taxon>Cynoglossinae</taxon>
        <taxon>Cynoglossus</taxon>
    </lineage>
</organism>
<keyword evidence="6" id="KW-0449">Lipoprotein</keyword>
<dbReference type="AlphaFoldDB" id="A0A3P8WBS6"/>
<dbReference type="PANTHER" id="PTHR21588:SF23">
    <property type="entry name" value="MICOS COMPLEX SUBUNIT MIC19 ISOFORM X1"/>
    <property type="match status" value="1"/>
</dbReference>
<evidence type="ECO:0000256" key="4">
    <source>
        <dbReference type="ARBA" id="ARBA00023136"/>
    </source>
</evidence>
<dbReference type="InterPro" id="IPR052632">
    <property type="entry name" value="MICOS_subunit_Mic19"/>
</dbReference>
<evidence type="ECO:0000256" key="8">
    <source>
        <dbReference type="SAM" id="Coils"/>
    </source>
</evidence>
<dbReference type="Proteomes" id="UP000265120">
    <property type="component" value="Chromosome 6"/>
</dbReference>
<evidence type="ECO:0000256" key="1">
    <source>
        <dbReference type="ARBA" id="ARBA00022707"/>
    </source>
</evidence>
<reference evidence="9" key="2">
    <citation type="submission" date="2025-08" db="UniProtKB">
        <authorList>
            <consortium name="Ensembl"/>
        </authorList>
    </citation>
    <scope>IDENTIFICATION</scope>
</reference>
<name>A0A3P8WBS6_CYNSE</name>
<dbReference type="Pfam" id="PF05300">
    <property type="entry name" value="MIC19_MIC25"/>
    <property type="match status" value="1"/>
</dbReference>
<keyword evidence="8" id="KW-0175">Coiled coil</keyword>
<proteinExistence type="predicted"/>
<keyword evidence="1" id="KW-0519">Myristate</keyword>
<evidence type="ECO:0000256" key="7">
    <source>
        <dbReference type="ARBA" id="ARBA00034476"/>
    </source>
</evidence>
<evidence type="ECO:0000313" key="10">
    <source>
        <dbReference type="Proteomes" id="UP000265120"/>
    </source>
</evidence>
<dbReference type="GO" id="GO:0061617">
    <property type="term" value="C:MICOS complex"/>
    <property type="evidence" value="ECO:0007669"/>
    <property type="project" value="InterPro"/>
</dbReference>